<accession>A0A423JZW1</accession>
<feature type="domain" description="Bulb-type lectin" evidence="1">
    <location>
        <begin position="148"/>
        <end position="255"/>
    </location>
</feature>
<organism evidence="2 3">
    <name type="scientific">Pseudomonas frederiksbergensis</name>
    <dbReference type="NCBI Taxonomy" id="104087"/>
    <lineage>
        <taxon>Bacteria</taxon>
        <taxon>Pseudomonadati</taxon>
        <taxon>Pseudomonadota</taxon>
        <taxon>Gammaproteobacteria</taxon>
        <taxon>Pseudomonadales</taxon>
        <taxon>Pseudomonadaceae</taxon>
        <taxon>Pseudomonas</taxon>
    </lineage>
</organism>
<dbReference type="SUPFAM" id="SSF51110">
    <property type="entry name" value="alpha-D-mannose-specific plant lectins"/>
    <property type="match status" value="2"/>
</dbReference>
<evidence type="ECO:0000259" key="1">
    <source>
        <dbReference type="PROSITE" id="PS50927"/>
    </source>
</evidence>
<dbReference type="OrthoDB" id="8443920at2"/>
<reference evidence="2 3" key="1">
    <citation type="submission" date="2016-10" db="EMBL/GenBank/DDBJ databases">
        <title>Comparative genome analysis of multiple Pseudomonas spp. focuses on biocontrol and plant growth promoting traits.</title>
        <authorList>
            <person name="Tao X.-Y."/>
            <person name="Taylor C.G."/>
        </authorList>
    </citation>
    <scope>NUCLEOTIDE SEQUENCE [LARGE SCALE GENOMIC DNA]</scope>
    <source>
        <strain evidence="2 3">37A10</strain>
    </source>
</reference>
<protein>
    <recommendedName>
        <fullName evidence="1">Bulb-type lectin domain-containing protein</fullName>
    </recommendedName>
</protein>
<dbReference type="AlphaFoldDB" id="A0A423JZW1"/>
<dbReference type="PROSITE" id="PS50927">
    <property type="entry name" value="BULB_LECTIN"/>
    <property type="match status" value="2"/>
</dbReference>
<evidence type="ECO:0000313" key="2">
    <source>
        <dbReference type="EMBL" id="RON43525.1"/>
    </source>
</evidence>
<evidence type="ECO:0000313" key="3">
    <source>
        <dbReference type="Proteomes" id="UP000285349"/>
    </source>
</evidence>
<dbReference type="Gene3D" id="2.90.10.10">
    <property type="entry name" value="Bulb-type lectin domain"/>
    <property type="match status" value="3"/>
</dbReference>
<sequence>MAIPARIPFAQNGTSTLLPKHEMTWNQYLDSPNKRFRLILQADSNLVLYDGQTAVWSAQAGQPYITYGNKVYENTPTSFYILYYAILKDREHVRTWSTFNSTPPNRDETAASERTYLRVQDDGNIVITDSISVWSSNPAIPQSPGAEDSIIIPPGTLERDKKYVAGGTTFIFQPDGNLVISNGPLGVLWASWTQDKGAERAVMQTDGNLVVYGPNNTPLWYSGTAGHPGAFLRVQANGNLSIVKEQPVWARFGYTPTLVPKNVFYFDNTAWKTKNFWTFTF</sequence>
<dbReference type="Proteomes" id="UP000285349">
    <property type="component" value="Unassembled WGS sequence"/>
</dbReference>
<dbReference type="InterPro" id="IPR001480">
    <property type="entry name" value="Bulb-type_lectin_dom"/>
</dbReference>
<dbReference type="EMBL" id="MOBQ01000024">
    <property type="protein sequence ID" value="RON43525.1"/>
    <property type="molecule type" value="Genomic_DNA"/>
</dbReference>
<dbReference type="InterPro" id="IPR036426">
    <property type="entry name" value="Bulb-type_lectin_dom_sf"/>
</dbReference>
<comment type="caution">
    <text evidence="2">The sequence shown here is derived from an EMBL/GenBank/DDBJ whole genome shotgun (WGS) entry which is preliminary data.</text>
</comment>
<proteinExistence type="predicted"/>
<gene>
    <name evidence="2" type="ORF">BK666_20875</name>
</gene>
<dbReference type="RefSeq" id="WP_123512694.1">
    <property type="nucleotide sequence ID" value="NZ_MOBQ01000024.1"/>
</dbReference>
<feature type="domain" description="Bulb-type lectin" evidence="1">
    <location>
        <begin position="14"/>
        <end position="140"/>
    </location>
</feature>
<dbReference type="NCBIfam" id="NF033557">
    <property type="entry name" value="LLB_putidacin"/>
    <property type="match status" value="1"/>
</dbReference>
<dbReference type="SMART" id="SM00108">
    <property type="entry name" value="B_lectin"/>
    <property type="match status" value="2"/>
</dbReference>
<name>A0A423JZW1_9PSED</name>